<dbReference type="OrthoDB" id="6157626at2759"/>
<dbReference type="Pfam" id="PF13843">
    <property type="entry name" value="DDE_Tnp_1_7"/>
    <property type="match status" value="1"/>
</dbReference>
<sequence>MSLHQLLTSDESNSSSTESDQDSVFEVIEEPTLEMKDEENEWTIVNDGEDDRAGQLPEFLGVHGMNPGVQAPANEPLLFFNLFTKDIISHLKEFTNARAWEELRIFENEEDDQQLPPRLTDWRDCADDEIKKTIAIIFYMGIVRKPEIKNYWATGKFYDNQLFLSENCLSRNRFQQILSFLRFYDCRVGDNDDPLRKIRPFLNSVKEVCQQNFQPDRDIAVDEELVQHKGRLAFKQYIPSKRARYGIKAYCLCDSKTGYLWSVLVHSTAEENSKFGSEFVDYNLSISERIVVELRRTC</sequence>
<accession>A0A267EBE2</accession>
<dbReference type="STRING" id="282301.A0A267EBE2"/>
<feature type="domain" description="PiggyBac transposable element-derived protein" evidence="2">
    <location>
        <begin position="78"/>
        <end position="277"/>
    </location>
</feature>
<evidence type="ECO:0000313" key="3">
    <source>
        <dbReference type="EMBL" id="PAA58012.1"/>
    </source>
</evidence>
<evidence type="ECO:0000259" key="2">
    <source>
        <dbReference type="Pfam" id="PF13843"/>
    </source>
</evidence>
<evidence type="ECO:0000313" key="4">
    <source>
        <dbReference type="Proteomes" id="UP000215902"/>
    </source>
</evidence>
<comment type="caution">
    <text evidence="3">The sequence shown here is derived from an EMBL/GenBank/DDBJ whole genome shotgun (WGS) entry which is preliminary data.</text>
</comment>
<dbReference type="InterPro" id="IPR029526">
    <property type="entry name" value="PGBD"/>
</dbReference>
<keyword evidence="4" id="KW-1185">Reference proteome</keyword>
<proteinExistence type="predicted"/>
<dbReference type="Proteomes" id="UP000215902">
    <property type="component" value="Unassembled WGS sequence"/>
</dbReference>
<evidence type="ECO:0000256" key="1">
    <source>
        <dbReference type="SAM" id="MobiDB-lite"/>
    </source>
</evidence>
<protein>
    <recommendedName>
        <fullName evidence="2">PiggyBac transposable element-derived protein domain-containing protein</fullName>
    </recommendedName>
</protein>
<dbReference type="EMBL" id="NIVC01002423">
    <property type="protein sequence ID" value="PAA58012.1"/>
    <property type="molecule type" value="Genomic_DNA"/>
</dbReference>
<feature type="region of interest" description="Disordered" evidence="1">
    <location>
        <begin position="1"/>
        <end position="24"/>
    </location>
</feature>
<name>A0A267EBE2_9PLAT</name>
<gene>
    <name evidence="3" type="ORF">BOX15_Mlig029229g1</name>
</gene>
<reference evidence="3 4" key="1">
    <citation type="submission" date="2017-06" db="EMBL/GenBank/DDBJ databases">
        <title>A platform for efficient transgenesis in Macrostomum lignano, a flatworm model organism for stem cell research.</title>
        <authorList>
            <person name="Berezikov E."/>
        </authorList>
    </citation>
    <scope>NUCLEOTIDE SEQUENCE [LARGE SCALE GENOMIC DNA]</scope>
    <source>
        <strain evidence="3">DV1</strain>
        <tissue evidence="3">Whole organism</tissue>
    </source>
</reference>
<dbReference type="AlphaFoldDB" id="A0A267EBE2"/>
<dbReference type="PANTHER" id="PTHR46599">
    <property type="entry name" value="PIGGYBAC TRANSPOSABLE ELEMENT-DERIVED PROTEIN 4"/>
    <property type="match status" value="1"/>
</dbReference>
<feature type="compositionally biased region" description="Low complexity" evidence="1">
    <location>
        <begin position="1"/>
        <end position="18"/>
    </location>
</feature>
<organism evidence="3 4">
    <name type="scientific">Macrostomum lignano</name>
    <dbReference type="NCBI Taxonomy" id="282301"/>
    <lineage>
        <taxon>Eukaryota</taxon>
        <taxon>Metazoa</taxon>
        <taxon>Spiralia</taxon>
        <taxon>Lophotrochozoa</taxon>
        <taxon>Platyhelminthes</taxon>
        <taxon>Rhabditophora</taxon>
        <taxon>Macrostomorpha</taxon>
        <taxon>Macrostomida</taxon>
        <taxon>Macrostomidae</taxon>
        <taxon>Macrostomum</taxon>
    </lineage>
</organism>
<dbReference type="PANTHER" id="PTHR46599:SF3">
    <property type="entry name" value="PIGGYBAC TRANSPOSABLE ELEMENT-DERIVED PROTEIN 4"/>
    <property type="match status" value="1"/>
</dbReference>